<evidence type="ECO:0000313" key="4">
    <source>
        <dbReference type="EMBL" id="CDZ76973.1"/>
    </source>
</evidence>
<feature type="coiled-coil region" evidence="1">
    <location>
        <begin position="409"/>
        <end position="437"/>
    </location>
</feature>
<name>A0A078KZ38_9GAMM</name>
<feature type="region of interest" description="Disordered" evidence="2">
    <location>
        <begin position="482"/>
        <end position="506"/>
    </location>
</feature>
<keyword evidence="3" id="KW-0812">Transmembrane</keyword>
<feature type="coiled-coil region" evidence="1">
    <location>
        <begin position="621"/>
        <end position="672"/>
    </location>
</feature>
<proteinExistence type="predicted"/>
<feature type="compositionally biased region" description="Low complexity" evidence="2">
    <location>
        <begin position="323"/>
        <end position="340"/>
    </location>
</feature>
<reference evidence="4 5" key="1">
    <citation type="submission" date="2014-06" db="EMBL/GenBank/DDBJ databases">
        <authorList>
            <person name="Urmite Genomes Urmite Genomes"/>
        </authorList>
    </citation>
    <scope>NUCLEOTIDE SEQUENCE [LARGE SCALE GENOMIC DNA]</scope>
</reference>
<keyword evidence="3" id="KW-1133">Transmembrane helix</keyword>
<keyword evidence="5" id="KW-1185">Reference proteome</keyword>
<evidence type="ECO:0000256" key="1">
    <source>
        <dbReference type="SAM" id="Coils"/>
    </source>
</evidence>
<dbReference type="Proteomes" id="UP000044071">
    <property type="component" value="Unassembled WGS sequence"/>
</dbReference>
<dbReference type="STRING" id="1034943.BN59_01252"/>
<gene>
    <name evidence="4" type="ORF">BN59_01252</name>
</gene>
<accession>A0A078KZ38</accession>
<feature type="transmembrane region" description="Helical" evidence="3">
    <location>
        <begin position="941"/>
        <end position="960"/>
    </location>
</feature>
<evidence type="ECO:0000313" key="5">
    <source>
        <dbReference type="Proteomes" id="UP000044071"/>
    </source>
</evidence>
<sequence length="1004" mass="112726">MFTAEKIEFEPWEEKLLPWVKRYKELLIKTPLLDKDCLGFLEKKVEYLETHSLHAREKPITKDEISLKFKTAVANLVGIYCSAIYEFEDLEKELSGRSPQRDDRDLFSDELKERFLHASEFKASILANPLFNENIRRVFRKTTTPREEAEQQFTEKKQARINSYISVLNKEKEVLQQRTNVLATEEEALNKEYQETQLLIDELLKQIQKDTNELKAEIKQHQPVKQPAVGVAMPFTGAPPPPPKAPPPFAAKSSGLQINKPKSQSADIPPTTSSASAVVTSDVLASFKFRPREQRISIPEPEPTQTEEHSFISLLQRSMSLSSSISPSRSTSFRGSSSISQPIEKPKPATPSIEDVEATLSSNGIKIFRKEELIVHLKERNAAQQAYYKQLLQQKDRLRLLKLDLTKGVSATNRVKKQLEEENERRLEEEKQRVLAVSEPVVVTSNPMIPPPPPPMAPMPPQVVAKAPQQTLSFEQAIALASKKKGQPGSSAKPREDRKATSAPLPVTKQSSQAALNVDLVAALTQRRKGMAMDAEKPKKEKIDREAIAREEALEREKALKLQEEREYRERTLEKHRSLAESRSHEPSDSLISFHSAKENILATKVQLDKQLSDAFSPKVFDDLQTNIHLLIEALETENEQAAIRAKEEEQKRIAQAAAEEEEKRIAQMIAEQDERRIAQTLVEQEDKIVTETITEPEEERAVLSVVVEEEETVPDVSLKITLSETVVEEMLRVEETPIISVGLEELEQDTSPAVEAENKAQNKHRGEVPLSVAVSSAQENPNQHETVPSEIEIVKAQVEVAAEPPIAKKKSKVLSNPEMMLGRINRHSKLKALFDSGVEDGLVDELLVDAVSRVSAKKLVTGTISDLLILRNYAAKKRQQIDSIEFSSEEESERYSEELMNFYTTALTERLSDNPPAKQYENITKAAHAIFTPRDGGLRLFADVMLMISVIGIAIVGVARKIAGHSFFFSKATTQREDDLKSLCKSGEEIQNDGSTLFSAPAA</sequence>
<dbReference type="EMBL" id="CCSB01000001">
    <property type="protein sequence ID" value="CDZ76973.1"/>
    <property type="molecule type" value="Genomic_DNA"/>
</dbReference>
<evidence type="ECO:0000256" key="3">
    <source>
        <dbReference type="SAM" id="Phobius"/>
    </source>
</evidence>
<feature type="coiled-coil region" evidence="1">
    <location>
        <begin position="186"/>
        <end position="220"/>
    </location>
</feature>
<evidence type="ECO:0000256" key="2">
    <source>
        <dbReference type="SAM" id="MobiDB-lite"/>
    </source>
</evidence>
<keyword evidence="1" id="KW-0175">Coiled coil</keyword>
<dbReference type="AlphaFoldDB" id="A0A078KZ38"/>
<feature type="compositionally biased region" description="Pro residues" evidence="2">
    <location>
        <begin position="237"/>
        <end position="249"/>
    </location>
</feature>
<feature type="region of interest" description="Disordered" evidence="2">
    <location>
        <begin position="323"/>
        <end position="355"/>
    </location>
</feature>
<feature type="compositionally biased region" description="Polar residues" evidence="2">
    <location>
        <begin position="254"/>
        <end position="266"/>
    </location>
</feature>
<dbReference type="RefSeq" id="WP_043873394.1">
    <property type="nucleotide sequence ID" value="NZ_CCVW01000001.1"/>
</dbReference>
<organism evidence="4 5">
    <name type="scientific">Legionella massiliensis</name>
    <dbReference type="NCBI Taxonomy" id="1034943"/>
    <lineage>
        <taxon>Bacteria</taxon>
        <taxon>Pseudomonadati</taxon>
        <taxon>Pseudomonadota</taxon>
        <taxon>Gammaproteobacteria</taxon>
        <taxon>Legionellales</taxon>
        <taxon>Legionellaceae</taxon>
        <taxon>Legionella</taxon>
    </lineage>
</organism>
<keyword evidence="3" id="KW-0472">Membrane</keyword>
<feature type="region of interest" description="Disordered" evidence="2">
    <location>
        <begin position="236"/>
        <end position="275"/>
    </location>
</feature>
<protein>
    <submittedName>
        <fullName evidence="4">Uncharacterized protein</fullName>
    </submittedName>
</protein>